<dbReference type="GO" id="GO:0006487">
    <property type="term" value="P:protein N-linked glycosylation"/>
    <property type="evidence" value="ECO:0007669"/>
    <property type="project" value="UniProtKB-UniRule"/>
</dbReference>
<evidence type="ECO:0000256" key="13">
    <source>
        <dbReference type="RuleBase" id="RU368089"/>
    </source>
</evidence>
<protein>
    <recommendedName>
        <fullName evidence="12 13">Mannosyl-oligosaccharide glucosidase</fullName>
        <ecNumber evidence="12 13">3.2.1.106</ecNumber>
    </recommendedName>
</protein>
<proteinExistence type="inferred from homology"/>
<evidence type="ECO:0000256" key="11">
    <source>
        <dbReference type="ARBA" id="ARBA00023295"/>
    </source>
</evidence>
<dbReference type="InterPro" id="IPR031335">
    <property type="entry name" value="Glyco_hydro_63_C"/>
</dbReference>
<dbReference type="InterPro" id="IPR008928">
    <property type="entry name" value="6-hairpin_glycosidase_sf"/>
</dbReference>
<dbReference type="FunFam" id="1.50.10.10:FF:000009">
    <property type="entry name" value="mannosyl-oligosaccharide glucosidase"/>
    <property type="match status" value="1"/>
</dbReference>
<gene>
    <name evidence="17" type="ORF">WA026_016621</name>
</gene>
<dbReference type="InterPro" id="IPR038518">
    <property type="entry name" value="Glyco_hydro_63N_sf"/>
</dbReference>
<keyword evidence="18" id="KW-1185">Reference proteome</keyword>
<evidence type="ECO:0000256" key="2">
    <source>
        <dbReference type="ARBA" id="ARBA00004740"/>
    </source>
</evidence>
<comment type="caution">
    <text evidence="17">The sequence shown here is derived from an EMBL/GenBank/DDBJ whole genome shotgun (WGS) entry which is preliminary data.</text>
</comment>
<keyword evidence="7" id="KW-0735">Signal-anchor</keyword>
<comment type="function">
    <text evidence="13">Cleaves the distal alpha 1,2-linked glucose residue from the Glc(3)Man(9)GlcNAc(2) oligosaccharide precursor.</text>
</comment>
<evidence type="ECO:0000259" key="15">
    <source>
        <dbReference type="Pfam" id="PF03200"/>
    </source>
</evidence>
<evidence type="ECO:0000256" key="6">
    <source>
        <dbReference type="ARBA" id="ARBA00022824"/>
    </source>
</evidence>
<dbReference type="Gene3D" id="1.50.10.10">
    <property type="match status" value="1"/>
</dbReference>
<sequence length="705" mass="81130">MWYFPRRLKPGGDGIRHWCEQSDNLDRYGWLQHDGLNFGIQEIVDSPFILTTSFVKKNSVNHGGDWTARIDVRAMPGYEAYNNEEVSLIWYVALDEDARDANIWLSNFETTFTGVKGETSGLGQFSIKLTNHSGVTDSESFLITKAPGLNLLREVIVSSLRLVSNKSESKKRVVLAGNLLQDDEKNPNFIATQITGILPFTLDVMFESGFQTREETLTGHKYTQLLAKHQIDFDEKFENIYNLRNKGYDVKSIKFAQAALSNLVGGIGYFYGASMVQSSYTNEPVNYWNSALYTAVPSRSFFPRGFLWDEGFHGLLLSKWDLDIELDIIAHWMDLMNAEGWIPRELILGSEALAKVPSEFVVQRNTNANPPTFFITLEYILDNYEDVLTQKQLDLLERLYPRLQAWFSWFNTTQKGAMPGSYRWKGRDPLTQKELNPRTMSSGLDDYPRASHPTEDERHIDLYCWMAVAASTMHRIGSLIGQDTSKYETTSKYLKDNRMMNKLHWSSYSQTYADYGLHTDALALKRPDIVPRSPNQNREMIRVTLKNPEYRLVDSSFGYVSLFPFLLRILDANSEKLGMILEKIVKPELLWTNYGLRSLSTNSPLYMKRNTEHDPPYWRGAIWINMNYLAVRALHFYSNEAGPFQSKAATIYKELRSNLVENIMKQYYKSGYIWEQYNDKTGEGSGCRPFTGWSALVVNIMSEKY</sequence>
<dbReference type="AlphaFoldDB" id="A0AAW1VE17"/>
<dbReference type="InterPro" id="IPR012341">
    <property type="entry name" value="6hp_glycosidase-like_sf"/>
</dbReference>
<feature type="region of interest" description="Disordered" evidence="14">
    <location>
        <begin position="428"/>
        <end position="451"/>
    </location>
</feature>
<evidence type="ECO:0000256" key="8">
    <source>
        <dbReference type="ARBA" id="ARBA00022989"/>
    </source>
</evidence>
<reference evidence="17 18" key="1">
    <citation type="submission" date="2023-03" db="EMBL/GenBank/DDBJ databases">
        <title>Genome insight into feeding habits of ladybird beetles.</title>
        <authorList>
            <person name="Li H.-S."/>
            <person name="Huang Y.-H."/>
            <person name="Pang H."/>
        </authorList>
    </citation>
    <scope>NUCLEOTIDE SEQUENCE [LARGE SCALE GENOMIC DNA]</scope>
    <source>
        <strain evidence="17">SYSU_2023b</strain>
        <tissue evidence="17">Whole body</tissue>
    </source>
</reference>
<evidence type="ECO:0000313" key="18">
    <source>
        <dbReference type="Proteomes" id="UP001431783"/>
    </source>
</evidence>
<dbReference type="PANTHER" id="PTHR10412:SF11">
    <property type="entry name" value="MANNOSYL-OLIGOSACCHARIDE GLUCOSIDASE"/>
    <property type="match status" value="1"/>
</dbReference>
<dbReference type="InterPro" id="IPR004888">
    <property type="entry name" value="Glycoside_hydrolase_63"/>
</dbReference>
<dbReference type="Pfam" id="PF16923">
    <property type="entry name" value="Glyco_hydro_63N"/>
    <property type="match status" value="1"/>
</dbReference>
<comment type="pathway">
    <text evidence="2">Glycan metabolism; N-glycan degradation.</text>
</comment>
<evidence type="ECO:0000256" key="12">
    <source>
        <dbReference type="ARBA" id="ARBA00038888"/>
    </source>
</evidence>
<feature type="domain" description="Glycosyl hydrolase family 63 N-terminal" evidence="16">
    <location>
        <begin position="1"/>
        <end position="167"/>
    </location>
</feature>
<keyword evidence="11 13" id="KW-0326">Glycosidase</keyword>
<comment type="subcellular location">
    <subcellularLocation>
        <location evidence="1 13">Endoplasmic reticulum membrane</location>
        <topology evidence="1 13">Single-pass type II membrane protein</topology>
    </subcellularLocation>
</comment>
<evidence type="ECO:0000256" key="10">
    <source>
        <dbReference type="ARBA" id="ARBA00023180"/>
    </source>
</evidence>
<dbReference type="Proteomes" id="UP001431783">
    <property type="component" value="Unassembled WGS sequence"/>
</dbReference>
<dbReference type="EC" id="3.2.1.106" evidence="12 13"/>
<dbReference type="InterPro" id="IPR031631">
    <property type="entry name" value="Glyco_hydro_63N"/>
</dbReference>
<keyword evidence="9" id="KW-0472">Membrane</keyword>
<evidence type="ECO:0000256" key="14">
    <source>
        <dbReference type="SAM" id="MobiDB-lite"/>
    </source>
</evidence>
<keyword evidence="4" id="KW-0812">Transmembrane</keyword>
<comment type="similarity">
    <text evidence="3 13">Belongs to the glycosyl hydrolase 63 family.</text>
</comment>
<evidence type="ECO:0000256" key="3">
    <source>
        <dbReference type="ARBA" id="ARBA00010833"/>
    </source>
</evidence>
<evidence type="ECO:0000256" key="1">
    <source>
        <dbReference type="ARBA" id="ARBA00004648"/>
    </source>
</evidence>
<dbReference type="Gene3D" id="2.70.98.110">
    <property type="entry name" value="Glycosyl hydrolase family 63, N-terminal domain"/>
    <property type="match status" value="1"/>
</dbReference>
<keyword evidence="5 13" id="KW-0378">Hydrolase</keyword>
<comment type="catalytic activity">
    <reaction evidence="13">
        <text>N(4)-(alpha-D-Glc-(1-&gt;2)-alpha-D-Glc-(1-&gt;3)-alpha-D-Glc-(1-&gt;3)-alpha-D-Man-(1-&gt;2)-alpha-D-Man-(1-&gt;2)-alpha-D-Man-(1-&gt;3)-[alpha-D-Man-(1-&gt;2)-alpha-D-Man-(1-&gt;3)-[alpha-D-Man-(1-&gt;2)-alpha-D-Man-(1-&gt;6)]-alpha-D-Man-(1-&gt;6)]-beta-D-Man-(1-&gt;4)-beta-D-GlcNAc-(1-&gt;4)-beta-D-GlcNAc)-L-asparaginyl-[protein] + H2O = N(4)-(alpha-D-Glc-(1-&gt;3)-alpha-D-Glc-(1-&gt;3)-alpha-D-Man-(1-&gt;2)-alpha-D-Man-(1-&gt;2)-alpha-D-Man-(1-&gt;3)-[alpha-D-Man-(1-&gt;2)-alpha-D-Man-(1-&gt;3)-[alpha-D-Man-(1-&gt;2)-alpha-D-Man-(1-&gt;6)]-alpha-D-Man-(1-&gt;6)]-beta-D-Man-(1-&gt;4)-beta-D-GlcNAc-(1-&gt;4)-beta-D-GlcNAc)-L-asparaginyl-[protein] + beta-D-glucose</text>
        <dbReference type="Rhea" id="RHEA:55988"/>
        <dbReference type="Rhea" id="RHEA-COMP:12806"/>
        <dbReference type="Rhea" id="RHEA-COMP:14355"/>
        <dbReference type="ChEBI" id="CHEBI:15377"/>
        <dbReference type="ChEBI" id="CHEBI:15903"/>
        <dbReference type="ChEBI" id="CHEBI:59082"/>
        <dbReference type="ChEBI" id="CHEBI:132537"/>
        <dbReference type="EC" id="3.2.1.106"/>
    </reaction>
</comment>
<keyword evidence="8" id="KW-1133">Transmembrane helix</keyword>
<evidence type="ECO:0000256" key="5">
    <source>
        <dbReference type="ARBA" id="ARBA00022801"/>
    </source>
</evidence>
<evidence type="ECO:0000256" key="9">
    <source>
        <dbReference type="ARBA" id="ARBA00023136"/>
    </source>
</evidence>
<dbReference type="GO" id="GO:0004573">
    <property type="term" value="F:Glc3Man9GlcNAc2 oligosaccharide glucosidase activity"/>
    <property type="evidence" value="ECO:0007669"/>
    <property type="project" value="UniProtKB-UniRule"/>
</dbReference>
<feature type="domain" description="Glycosyl hydrolase family 63 C-terminal" evidence="15">
    <location>
        <begin position="217"/>
        <end position="703"/>
    </location>
</feature>
<keyword evidence="6 13" id="KW-0256">Endoplasmic reticulum</keyword>
<evidence type="ECO:0000256" key="4">
    <source>
        <dbReference type="ARBA" id="ARBA00022692"/>
    </source>
</evidence>
<organism evidence="17 18">
    <name type="scientific">Henosepilachna vigintioctopunctata</name>
    <dbReference type="NCBI Taxonomy" id="420089"/>
    <lineage>
        <taxon>Eukaryota</taxon>
        <taxon>Metazoa</taxon>
        <taxon>Ecdysozoa</taxon>
        <taxon>Arthropoda</taxon>
        <taxon>Hexapoda</taxon>
        <taxon>Insecta</taxon>
        <taxon>Pterygota</taxon>
        <taxon>Neoptera</taxon>
        <taxon>Endopterygota</taxon>
        <taxon>Coleoptera</taxon>
        <taxon>Polyphaga</taxon>
        <taxon>Cucujiformia</taxon>
        <taxon>Coccinelloidea</taxon>
        <taxon>Coccinellidae</taxon>
        <taxon>Epilachninae</taxon>
        <taxon>Epilachnini</taxon>
        <taxon>Henosepilachna</taxon>
    </lineage>
</organism>
<name>A0AAW1VE17_9CUCU</name>
<evidence type="ECO:0000259" key="16">
    <source>
        <dbReference type="Pfam" id="PF16923"/>
    </source>
</evidence>
<dbReference type="GO" id="GO:0009311">
    <property type="term" value="P:oligosaccharide metabolic process"/>
    <property type="evidence" value="ECO:0007669"/>
    <property type="project" value="UniProtKB-UniRule"/>
</dbReference>
<evidence type="ECO:0000313" key="17">
    <source>
        <dbReference type="EMBL" id="KAK9891823.1"/>
    </source>
</evidence>
<dbReference type="GO" id="GO:0005789">
    <property type="term" value="C:endoplasmic reticulum membrane"/>
    <property type="evidence" value="ECO:0007669"/>
    <property type="project" value="UniProtKB-SubCell"/>
</dbReference>
<keyword evidence="10" id="KW-0325">Glycoprotein</keyword>
<dbReference type="EMBL" id="JARQZJ010000130">
    <property type="protein sequence ID" value="KAK9891823.1"/>
    <property type="molecule type" value="Genomic_DNA"/>
</dbReference>
<accession>A0AAW1VE17</accession>
<dbReference type="Pfam" id="PF03200">
    <property type="entry name" value="Glyco_hydro_63"/>
    <property type="match status" value="1"/>
</dbReference>
<dbReference type="SUPFAM" id="SSF48208">
    <property type="entry name" value="Six-hairpin glycosidases"/>
    <property type="match status" value="1"/>
</dbReference>
<evidence type="ECO:0000256" key="7">
    <source>
        <dbReference type="ARBA" id="ARBA00022968"/>
    </source>
</evidence>
<dbReference type="PANTHER" id="PTHR10412">
    <property type="entry name" value="MANNOSYL-OLIGOSACCHARIDE GLUCOSIDASE"/>
    <property type="match status" value="1"/>
</dbReference>